<evidence type="ECO:0000313" key="5">
    <source>
        <dbReference type="Proteomes" id="UP001642409"/>
    </source>
</evidence>
<keyword evidence="5" id="KW-1185">Reference proteome</keyword>
<dbReference type="EMBL" id="CATOUU010000118">
    <property type="protein sequence ID" value="CAI9917053.1"/>
    <property type="molecule type" value="Genomic_DNA"/>
</dbReference>
<proteinExistence type="predicted"/>
<evidence type="ECO:0000313" key="1">
    <source>
        <dbReference type="EMBL" id="CAI9917053.1"/>
    </source>
</evidence>
<dbReference type="EMBL" id="CAXDID020000520">
    <property type="protein sequence ID" value="CAL6099487.1"/>
    <property type="molecule type" value="Genomic_DNA"/>
</dbReference>
<evidence type="ECO:0000313" key="4">
    <source>
        <dbReference type="EMBL" id="CAL6115879.1"/>
    </source>
</evidence>
<evidence type="ECO:0000313" key="2">
    <source>
        <dbReference type="EMBL" id="CAI9931478.1"/>
    </source>
</evidence>
<dbReference type="EMBL" id="CATOUU010000491">
    <property type="protein sequence ID" value="CAI9931478.1"/>
    <property type="molecule type" value="Genomic_DNA"/>
</dbReference>
<comment type="caution">
    <text evidence="2">The sequence shown here is derived from an EMBL/GenBank/DDBJ whole genome shotgun (WGS) entry which is preliminary data.</text>
</comment>
<dbReference type="AlphaFoldDB" id="A0AA86P4G0"/>
<accession>A0AA86P4G0</accession>
<reference evidence="2" key="1">
    <citation type="submission" date="2023-06" db="EMBL/GenBank/DDBJ databases">
        <authorList>
            <person name="Kurt Z."/>
        </authorList>
    </citation>
    <scope>NUCLEOTIDE SEQUENCE</scope>
</reference>
<evidence type="ECO:0000313" key="3">
    <source>
        <dbReference type="EMBL" id="CAL6099487.1"/>
    </source>
</evidence>
<organism evidence="2">
    <name type="scientific">Hexamita inflata</name>
    <dbReference type="NCBI Taxonomy" id="28002"/>
    <lineage>
        <taxon>Eukaryota</taxon>
        <taxon>Metamonada</taxon>
        <taxon>Diplomonadida</taxon>
        <taxon>Hexamitidae</taxon>
        <taxon>Hexamitinae</taxon>
        <taxon>Hexamita</taxon>
    </lineage>
</organism>
<sequence>MSQDQNANNMLRLVIFLTRSCSKSLIVDGYSESVRSSVALGFAFLPCSHTIEAWRRSQCRQLDVLLALRRDVTFMLHMGISHVIRPSYVILHEGFMHSINDQAGVMQLGYFLARQCKTAVFAQEGVCDLWQDFVNIFMDFVDSAVRQNNLQIYCKWQPRFKKPI</sequence>
<protein>
    <submittedName>
        <fullName evidence="3">Hypothetical_protein</fullName>
    </submittedName>
</protein>
<dbReference type="EMBL" id="CAXDID020000925">
    <property type="protein sequence ID" value="CAL6115879.1"/>
    <property type="molecule type" value="Genomic_DNA"/>
</dbReference>
<dbReference type="Proteomes" id="UP001642409">
    <property type="component" value="Unassembled WGS sequence"/>
</dbReference>
<name>A0AA86P4G0_9EUKA</name>
<gene>
    <name evidence="2" type="ORF">HINF_LOCUS19123</name>
    <name evidence="1" type="ORF">HINF_LOCUS4698</name>
    <name evidence="3" type="ORF">HINF_LOCUS70104</name>
    <name evidence="4" type="ORF">HINF_LOCUS78820</name>
</gene>
<reference evidence="3 5" key="2">
    <citation type="submission" date="2024-07" db="EMBL/GenBank/DDBJ databases">
        <authorList>
            <person name="Akdeniz Z."/>
        </authorList>
    </citation>
    <scope>NUCLEOTIDE SEQUENCE [LARGE SCALE GENOMIC DNA]</scope>
</reference>